<evidence type="ECO:0000256" key="3">
    <source>
        <dbReference type="ARBA" id="ARBA00022448"/>
    </source>
</evidence>
<dbReference type="CDD" id="cd03225">
    <property type="entry name" value="ABC_cobalt_CbiO_domain1"/>
    <property type="match status" value="2"/>
</dbReference>
<accession>A0ABS1H2K1</accession>
<gene>
    <name evidence="10" type="ORF">JFL43_01950</name>
</gene>
<keyword evidence="11" id="KW-1185">Reference proteome</keyword>
<evidence type="ECO:0000313" key="11">
    <source>
        <dbReference type="Proteomes" id="UP000618943"/>
    </source>
</evidence>
<evidence type="ECO:0000256" key="1">
    <source>
        <dbReference type="ARBA" id="ARBA00004202"/>
    </source>
</evidence>
<dbReference type="PROSITE" id="PS50893">
    <property type="entry name" value="ABC_TRANSPORTER_2"/>
    <property type="match status" value="2"/>
</dbReference>
<dbReference type="PANTHER" id="PTHR43553">
    <property type="entry name" value="HEAVY METAL TRANSPORTER"/>
    <property type="match status" value="1"/>
</dbReference>
<evidence type="ECO:0000256" key="2">
    <source>
        <dbReference type="ARBA" id="ARBA00005417"/>
    </source>
</evidence>
<name>A0ABS1H2K1_9BACL</name>
<dbReference type="SMART" id="SM00382">
    <property type="entry name" value="AAA"/>
    <property type="match status" value="2"/>
</dbReference>
<evidence type="ECO:0000256" key="5">
    <source>
        <dbReference type="ARBA" id="ARBA00022741"/>
    </source>
</evidence>
<dbReference type="Gene3D" id="3.40.50.300">
    <property type="entry name" value="P-loop containing nucleotide triphosphate hydrolases"/>
    <property type="match status" value="2"/>
</dbReference>
<dbReference type="Proteomes" id="UP000618943">
    <property type="component" value="Unassembled WGS sequence"/>
</dbReference>
<keyword evidence="6 10" id="KW-0067">ATP-binding</keyword>
<sequence>MALIEIQHVNFQYPEKQERVLDDINLTIEEGEFAVICGTSGCGKSTLLKQLKREIAPHGEKSGTIYYAGTALEDLPDRVAASEIGFVMQNPENQIVTDKVWHELSFGLENLGLETMAIRRRVAEMANFFGIQQWFRKSTMELSGGQKQLLNLAAIMAMQPKLLILDEPTSQLDPIAATEFIGTLQKLNKELGLTIILVEHRLEEVFPIADRVVVMEKGRIICNDSPQNVAKQLKEYDYNHPMMLGLPTPVRINNALKVNDVVPLTIRDGRKWLSKHFSNDVRALKSGLSEKACDIVLEVKEAWFRYEKNLPDVLRGFSLQVHAGEIVSILGGNGTGKTTALGVLSGLFKPYRGNIFINGKSIKKFSNGELYRNNLAVLPQDPLTLLVEKKVHLEFDSIISVLKISKEAAKEQLDEIIATLGIGHLLDSHPYDLSGGEQQKVALAKVLLLHPKIILLDEPTKGIDAYSKKIFAEVLQTLKTRHVAVVMVTHDIEFSAQYSDRCAMFFDGDIVSEDEPKLFYSGNNFYTTASHRMSRHFFDHAVTSEDVISLCKHNQQLEPTTSPVNV</sequence>
<evidence type="ECO:0000256" key="8">
    <source>
        <dbReference type="ARBA" id="ARBA00023136"/>
    </source>
</evidence>
<proteinExistence type="inferred from homology"/>
<dbReference type="InterPro" id="IPR050095">
    <property type="entry name" value="ECF_ABC_transporter_ATP-bd"/>
</dbReference>
<dbReference type="SUPFAM" id="SSF52540">
    <property type="entry name" value="P-loop containing nucleoside triphosphate hydrolases"/>
    <property type="match status" value="2"/>
</dbReference>
<keyword evidence="8" id="KW-0472">Membrane</keyword>
<dbReference type="RefSeq" id="WP_200747704.1">
    <property type="nucleotide sequence ID" value="NZ_JAEOAH010000003.1"/>
</dbReference>
<evidence type="ECO:0000259" key="9">
    <source>
        <dbReference type="PROSITE" id="PS50893"/>
    </source>
</evidence>
<evidence type="ECO:0000256" key="4">
    <source>
        <dbReference type="ARBA" id="ARBA00022475"/>
    </source>
</evidence>
<evidence type="ECO:0000313" key="10">
    <source>
        <dbReference type="EMBL" id="MBK3493645.1"/>
    </source>
</evidence>
<dbReference type="GO" id="GO:0005524">
    <property type="term" value="F:ATP binding"/>
    <property type="evidence" value="ECO:0007669"/>
    <property type="project" value="UniProtKB-KW"/>
</dbReference>
<comment type="caution">
    <text evidence="10">The sequence shown here is derived from an EMBL/GenBank/DDBJ whole genome shotgun (WGS) entry which is preliminary data.</text>
</comment>
<dbReference type="PANTHER" id="PTHR43553:SF27">
    <property type="entry name" value="ENERGY-COUPLING FACTOR TRANSPORTER ATP-BINDING PROTEIN ECFA2"/>
    <property type="match status" value="1"/>
</dbReference>
<evidence type="ECO:0000256" key="7">
    <source>
        <dbReference type="ARBA" id="ARBA00022967"/>
    </source>
</evidence>
<dbReference type="InterPro" id="IPR015856">
    <property type="entry name" value="ABC_transpr_CbiO/EcfA_su"/>
</dbReference>
<dbReference type="NCBIfam" id="NF010167">
    <property type="entry name" value="PRK13648.1"/>
    <property type="match status" value="2"/>
</dbReference>
<feature type="domain" description="ABC transporter" evidence="9">
    <location>
        <begin position="297"/>
        <end position="532"/>
    </location>
</feature>
<protein>
    <submittedName>
        <fullName evidence="10">Energy-coupling factor ABC transporter ATP-binding protein</fullName>
    </submittedName>
</protein>
<reference evidence="10 11" key="1">
    <citation type="submission" date="2020-12" db="EMBL/GenBank/DDBJ databases">
        <title>YIM B01967 draft genome.</title>
        <authorList>
            <person name="Yan X."/>
        </authorList>
    </citation>
    <scope>NUCLEOTIDE SEQUENCE [LARGE SCALE GENOMIC DNA]</scope>
    <source>
        <strain evidence="10 11">YIM B01967</strain>
    </source>
</reference>
<dbReference type="InterPro" id="IPR017871">
    <property type="entry name" value="ABC_transporter-like_CS"/>
</dbReference>
<comment type="similarity">
    <text evidence="2">Belongs to the ABC transporter superfamily.</text>
</comment>
<evidence type="ECO:0000256" key="6">
    <source>
        <dbReference type="ARBA" id="ARBA00022840"/>
    </source>
</evidence>
<dbReference type="InterPro" id="IPR027417">
    <property type="entry name" value="P-loop_NTPase"/>
</dbReference>
<dbReference type="PROSITE" id="PS00211">
    <property type="entry name" value="ABC_TRANSPORTER_1"/>
    <property type="match status" value="2"/>
</dbReference>
<dbReference type="InterPro" id="IPR003593">
    <property type="entry name" value="AAA+_ATPase"/>
</dbReference>
<keyword evidence="3" id="KW-0813">Transport</keyword>
<dbReference type="InterPro" id="IPR003439">
    <property type="entry name" value="ABC_transporter-like_ATP-bd"/>
</dbReference>
<keyword evidence="4" id="KW-1003">Cell membrane</keyword>
<feature type="domain" description="ABC transporter" evidence="9">
    <location>
        <begin position="4"/>
        <end position="242"/>
    </location>
</feature>
<keyword evidence="5" id="KW-0547">Nucleotide-binding</keyword>
<keyword evidence="7" id="KW-1278">Translocase</keyword>
<dbReference type="EMBL" id="JAEOAH010000003">
    <property type="protein sequence ID" value="MBK3493645.1"/>
    <property type="molecule type" value="Genomic_DNA"/>
</dbReference>
<comment type="subcellular location">
    <subcellularLocation>
        <location evidence="1">Cell membrane</location>
        <topology evidence="1">Peripheral membrane protein</topology>
    </subcellularLocation>
</comment>
<organism evidence="10 11">
    <name type="scientific">Viridibacillus soli</name>
    <dbReference type="NCBI Taxonomy" id="2798301"/>
    <lineage>
        <taxon>Bacteria</taxon>
        <taxon>Bacillati</taxon>
        <taxon>Bacillota</taxon>
        <taxon>Bacilli</taxon>
        <taxon>Bacillales</taxon>
        <taxon>Caryophanaceae</taxon>
        <taxon>Viridibacillus</taxon>
    </lineage>
</organism>
<dbReference type="Pfam" id="PF00005">
    <property type="entry name" value="ABC_tran"/>
    <property type="match status" value="2"/>
</dbReference>